<name>A0A1M7ZTH8_9FLAO</name>
<reference evidence="2" key="1">
    <citation type="submission" date="2016-12" db="EMBL/GenBank/DDBJ databases">
        <authorList>
            <person name="Varghese N."/>
            <person name="Submissions S."/>
        </authorList>
    </citation>
    <scope>NUCLEOTIDE SEQUENCE [LARGE SCALE GENOMIC DNA]</scope>
    <source>
        <strain evidence="2">DSM 18830</strain>
    </source>
</reference>
<dbReference type="InterPro" id="IPR036583">
    <property type="entry name" value="23S_rRNA_IVS_sf"/>
</dbReference>
<dbReference type="PANTHER" id="PTHR38471">
    <property type="entry name" value="FOUR HELIX BUNDLE PROTEIN"/>
    <property type="match status" value="1"/>
</dbReference>
<dbReference type="PANTHER" id="PTHR38471:SF2">
    <property type="entry name" value="FOUR HELIX BUNDLE PROTEIN"/>
    <property type="match status" value="1"/>
</dbReference>
<dbReference type="RefSeq" id="WP_073581090.1">
    <property type="nucleotide sequence ID" value="NZ_FRYK01000001.1"/>
</dbReference>
<organism evidence="1 2">
    <name type="scientific">Flavobacterium cucumis</name>
    <dbReference type="NCBI Taxonomy" id="416016"/>
    <lineage>
        <taxon>Bacteria</taxon>
        <taxon>Pseudomonadati</taxon>
        <taxon>Bacteroidota</taxon>
        <taxon>Flavobacteriia</taxon>
        <taxon>Flavobacteriales</taxon>
        <taxon>Flavobacteriaceae</taxon>
        <taxon>Flavobacterium</taxon>
    </lineage>
</organism>
<dbReference type="OrthoDB" id="285993at2"/>
<dbReference type="Gene3D" id="1.20.1440.60">
    <property type="entry name" value="23S rRNA-intervening sequence"/>
    <property type="match status" value="1"/>
</dbReference>
<dbReference type="EMBL" id="FRYK01000001">
    <property type="protein sequence ID" value="SHO72172.1"/>
    <property type="molecule type" value="Genomic_DNA"/>
</dbReference>
<proteinExistence type="predicted"/>
<gene>
    <name evidence="1" type="ORF">SAMN05443547_0499</name>
</gene>
<dbReference type="Proteomes" id="UP000184611">
    <property type="component" value="Unassembled WGS sequence"/>
</dbReference>
<sequence>MNKPFDLEKRTYLFARDCRLFVKKLPKTISNMEDGKQLVRSSGSIGANYIEANEKLGDKDFLFRAKISRKEAKESKYWIRLLQDLNPELNEFSIPLLEEAEELRKILSTIITKSS</sequence>
<dbReference type="NCBIfam" id="TIGR02436">
    <property type="entry name" value="four helix bundle protein"/>
    <property type="match status" value="1"/>
</dbReference>
<accession>A0A1M7ZTH8</accession>
<dbReference type="AlphaFoldDB" id="A0A1M7ZTH8"/>
<dbReference type="SUPFAM" id="SSF158446">
    <property type="entry name" value="IVS-encoded protein-like"/>
    <property type="match status" value="1"/>
</dbReference>
<keyword evidence="2" id="KW-1185">Reference proteome</keyword>
<dbReference type="Pfam" id="PF05635">
    <property type="entry name" value="23S_rRNA_IVP"/>
    <property type="match status" value="1"/>
</dbReference>
<evidence type="ECO:0000313" key="1">
    <source>
        <dbReference type="EMBL" id="SHO72172.1"/>
    </source>
</evidence>
<protein>
    <submittedName>
        <fullName evidence="1">Four helix bundle protein</fullName>
    </submittedName>
</protein>
<dbReference type="InterPro" id="IPR012657">
    <property type="entry name" value="23S_rRNA-intervening_sequence"/>
</dbReference>
<dbReference type="STRING" id="416016.SAMN05443547_0499"/>
<evidence type="ECO:0000313" key="2">
    <source>
        <dbReference type="Proteomes" id="UP000184611"/>
    </source>
</evidence>